<feature type="domain" description="Histidine kinase" evidence="7">
    <location>
        <begin position="88"/>
        <end position="180"/>
    </location>
</feature>
<dbReference type="Proteomes" id="UP000593737">
    <property type="component" value="Chromosome"/>
</dbReference>
<dbReference type="PANTHER" id="PTHR24421:SF10">
    <property type="entry name" value="NITRATE_NITRITE SENSOR PROTEIN NARQ"/>
    <property type="match status" value="1"/>
</dbReference>
<dbReference type="GO" id="GO:0004673">
    <property type="term" value="F:protein histidine kinase activity"/>
    <property type="evidence" value="ECO:0007669"/>
    <property type="project" value="UniProtKB-EC"/>
</dbReference>
<feature type="modified residue" description="4-aspartylphosphate" evidence="6">
    <location>
        <position position="264"/>
    </location>
</feature>
<dbReference type="InterPro" id="IPR011006">
    <property type="entry name" value="CheY-like_superfamily"/>
</dbReference>
<dbReference type="InterPro" id="IPR003594">
    <property type="entry name" value="HATPase_dom"/>
</dbReference>
<evidence type="ECO:0000256" key="1">
    <source>
        <dbReference type="ARBA" id="ARBA00000085"/>
    </source>
</evidence>
<evidence type="ECO:0000259" key="8">
    <source>
        <dbReference type="PROSITE" id="PS50110"/>
    </source>
</evidence>
<sequence length="336" mass="35758">MPTEGVPSQEGPYPPLVVLLDELNTDLDQCLQYTRTLVRELCPTALYQTGLVGALQQLALEFEKYDLHIMVVAEDPNIPLSEDTAILVYQTVRELLFNVLKHAKTNRAQVRVSSTPQHAVEVVVEDNGSGFDPAILLTRSAQGFGLLSIRERIESLNGLFDVRSAPGVGTTTTIALPVTSAPDARPSSTGGGVTMAVEPGGSVATSSSEGAITVLLVDDHAIVRQGLRSVLEAYPDIAIVGESCNGEEAVNAVHHLRPSIVVMDINMPKMDDIAATQHITSQYPDVVVVGLSVNACDDATTAILTAGAVALIAKEAAVDQLYPTMQDALRVKRANI</sequence>
<dbReference type="KEGG" id="nkf:Nkreftii_001608"/>
<keyword evidence="4" id="KW-0418">Kinase</keyword>
<keyword evidence="6" id="KW-0597">Phosphoprotein</keyword>
<keyword evidence="5" id="KW-0902">Two-component regulatory system</keyword>
<accession>A0A7S8FDK7</accession>
<dbReference type="Pfam" id="PF00072">
    <property type="entry name" value="Response_reg"/>
    <property type="match status" value="1"/>
</dbReference>
<dbReference type="InterPro" id="IPR036890">
    <property type="entry name" value="HATPase_C_sf"/>
</dbReference>
<dbReference type="EMBL" id="CP047423">
    <property type="protein sequence ID" value="QPD03834.1"/>
    <property type="molecule type" value="Genomic_DNA"/>
</dbReference>
<evidence type="ECO:0000259" key="7">
    <source>
        <dbReference type="PROSITE" id="PS50109"/>
    </source>
</evidence>
<dbReference type="InterPro" id="IPR058245">
    <property type="entry name" value="NreC/VraR/RcsB-like_REC"/>
</dbReference>
<evidence type="ECO:0000256" key="2">
    <source>
        <dbReference type="ARBA" id="ARBA00012438"/>
    </source>
</evidence>
<dbReference type="Gene3D" id="3.30.565.10">
    <property type="entry name" value="Histidine kinase-like ATPase, C-terminal domain"/>
    <property type="match status" value="1"/>
</dbReference>
<dbReference type="InterPro" id="IPR005467">
    <property type="entry name" value="His_kinase_dom"/>
</dbReference>
<name>A0A7S8FDK7_9BACT</name>
<dbReference type="InterPro" id="IPR004358">
    <property type="entry name" value="Sig_transdc_His_kin-like_C"/>
</dbReference>
<comment type="catalytic activity">
    <reaction evidence="1">
        <text>ATP + protein L-histidine = ADP + protein N-phospho-L-histidine.</text>
        <dbReference type="EC" id="2.7.13.3"/>
    </reaction>
</comment>
<dbReference type="InterPro" id="IPR001789">
    <property type="entry name" value="Sig_transdc_resp-reg_receiver"/>
</dbReference>
<dbReference type="SMART" id="SM00448">
    <property type="entry name" value="REC"/>
    <property type="match status" value="1"/>
</dbReference>
<evidence type="ECO:0000256" key="3">
    <source>
        <dbReference type="ARBA" id="ARBA00022679"/>
    </source>
</evidence>
<dbReference type="PROSITE" id="PS50109">
    <property type="entry name" value="HIS_KIN"/>
    <property type="match status" value="1"/>
</dbReference>
<dbReference type="SUPFAM" id="SSF55874">
    <property type="entry name" value="ATPase domain of HSP90 chaperone/DNA topoisomerase II/histidine kinase"/>
    <property type="match status" value="1"/>
</dbReference>
<dbReference type="GO" id="GO:0000160">
    <property type="term" value="P:phosphorelay signal transduction system"/>
    <property type="evidence" value="ECO:0007669"/>
    <property type="project" value="UniProtKB-KW"/>
</dbReference>
<dbReference type="PRINTS" id="PR00344">
    <property type="entry name" value="BCTRLSENSOR"/>
</dbReference>
<gene>
    <name evidence="9" type="ORF">Nkreftii_001608</name>
</gene>
<evidence type="ECO:0000256" key="6">
    <source>
        <dbReference type="PROSITE-ProRule" id="PRU00169"/>
    </source>
</evidence>
<dbReference type="CDD" id="cd16917">
    <property type="entry name" value="HATPase_UhpB-NarQ-NarX-like"/>
    <property type="match status" value="1"/>
</dbReference>
<dbReference type="PANTHER" id="PTHR24421">
    <property type="entry name" value="NITRATE/NITRITE SENSOR PROTEIN NARX-RELATED"/>
    <property type="match status" value="1"/>
</dbReference>
<dbReference type="AlphaFoldDB" id="A0A7S8FDK7"/>
<dbReference type="SMART" id="SM00387">
    <property type="entry name" value="HATPase_c"/>
    <property type="match status" value="1"/>
</dbReference>
<keyword evidence="3" id="KW-0808">Transferase</keyword>
<evidence type="ECO:0000256" key="4">
    <source>
        <dbReference type="ARBA" id="ARBA00022777"/>
    </source>
</evidence>
<proteinExistence type="predicted"/>
<feature type="domain" description="Response regulatory" evidence="8">
    <location>
        <begin position="213"/>
        <end position="329"/>
    </location>
</feature>
<reference evidence="9 10" key="1">
    <citation type="journal article" date="2020" name="ISME J.">
        <title>Enrichment and physiological characterization of a novel comammox Nitrospira indicates ammonium inhibition of complete nitrification.</title>
        <authorList>
            <person name="Sakoula D."/>
            <person name="Koch H."/>
            <person name="Frank J."/>
            <person name="Jetten M.S.M."/>
            <person name="van Kessel M.A.H.J."/>
            <person name="Lucker S."/>
        </authorList>
    </citation>
    <scope>NUCLEOTIDE SEQUENCE [LARGE SCALE GENOMIC DNA]</scope>
    <source>
        <strain evidence="9">Comreactor17</strain>
    </source>
</reference>
<dbReference type="EC" id="2.7.13.3" evidence="2"/>
<evidence type="ECO:0000313" key="9">
    <source>
        <dbReference type="EMBL" id="QPD03834.1"/>
    </source>
</evidence>
<evidence type="ECO:0000256" key="5">
    <source>
        <dbReference type="ARBA" id="ARBA00023012"/>
    </source>
</evidence>
<dbReference type="InterPro" id="IPR050482">
    <property type="entry name" value="Sensor_HK_TwoCompSys"/>
</dbReference>
<dbReference type="Pfam" id="PF02518">
    <property type="entry name" value="HATPase_c"/>
    <property type="match status" value="1"/>
</dbReference>
<evidence type="ECO:0000313" key="10">
    <source>
        <dbReference type="Proteomes" id="UP000593737"/>
    </source>
</evidence>
<dbReference type="Gene3D" id="3.40.50.2300">
    <property type="match status" value="1"/>
</dbReference>
<dbReference type="SUPFAM" id="SSF52172">
    <property type="entry name" value="CheY-like"/>
    <property type="match status" value="1"/>
</dbReference>
<dbReference type="PROSITE" id="PS50110">
    <property type="entry name" value="RESPONSE_REGULATORY"/>
    <property type="match status" value="1"/>
</dbReference>
<dbReference type="CDD" id="cd17535">
    <property type="entry name" value="REC_NarL-like"/>
    <property type="match status" value="1"/>
</dbReference>
<protein>
    <recommendedName>
        <fullName evidence="2">histidine kinase</fullName>
        <ecNumber evidence="2">2.7.13.3</ecNumber>
    </recommendedName>
</protein>
<organism evidence="9 10">
    <name type="scientific">Candidatus Nitrospira kreftii</name>
    <dbReference type="NCBI Taxonomy" id="2652173"/>
    <lineage>
        <taxon>Bacteria</taxon>
        <taxon>Pseudomonadati</taxon>
        <taxon>Nitrospirota</taxon>
        <taxon>Nitrospiria</taxon>
        <taxon>Nitrospirales</taxon>
        <taxon>Nitrospiraceae</taxon>
        <taxon>Nitrospira</taxon>
    </lineage>
</organism>